<organism evidence="1 2">
    <name type="scientific">Panagrolaimus sp. JU765</name>
    <dbReference type="NCBI Taxonomy" id="591449"/>
    <lineage>
        <taxon>Eukaryota</taxon>
        <taxon>Metazoa</taxon>
        <taxon>Ecdysozoa</taxon>
        <taxon>Nematoda</taxon>
        <taxon>Chromadorea</taxon>
        <taxon>Rhabditida</taxon>
        <taxon>Tylenchina</taxon>
        <taxon>Panagrolaimomorpha</taxon>
        <taxon>Panagrolaimoidea</taxon>
        <taxon>Panagrolaimidae</taxon>
        <taxon>Panagrolaimus</taxon>
    </lineage>
</organism>
<reference evidence="2" key="1">
    <citation type="submission" date="2022-11" db="UniProtKB">
        <authorList>
            <consortium name="WormBaseParasite"/>
        </authorList>
    </citation>
    <scope>IDENTIFICATION</scope>
</reference>
<evidence type="ECO:0000313" key="1">
    <source>
        <dbReference type="Proteomes" id="UP000887576"/>
    </source>
</evidence>
<dbReference type="Proteomes" id="UP000887576">
    <property type="component" value="Unplaced"/>
</dbReference>
<evidence type="ECO:0000313" key="2">
    <source>
        <dbReference type="WBParaSite" id="JU765_v2.g8571.t1"/>
    </source>
</evidence>
<accession>A0AC34RQ51</accession>
<dbReference type="WBParaSite" id="JU765_v2.g8571.t1">
    <property type="protein sequence ID" value="JU765_v2.g8571.t1"/>
    <property type="gene ID" value="JU765_v2.g8571"/>
</dbReference>
<proteinExistence type="predicted"/>
<name>A0AC34RQ51_9BILA</name>
<protein>
    <submittedName>
        <fullName evidence="2">Uncharacterized protein</fullName>
    </submittedName>
</protein>
<sequence>MKNNLKLNTLNIVLKKDWKNAISTFEHGELILKNYHRGWCLDEEKKTVTRFTDEQKKFMEDLFEEGLKEKGNTVRPEVAKQKMKEAKDNNGNPMFKPIECLSKQQIKSFFGTLAKKYKQRTMERDFELRELRIEISNNARNLGNE</sequence>